<proteinExistence type="predicted"/>
<dbReference type="EMBL" id="CP067136">
    <property type="protein sequence ID" value="WCR06177.1"/>
    <property type="molecule type" value="Genomic_DNA"/>
</dbReference>
<reference evidence="2 3" key="1">
    <citation type="submission" date="2021-01" db="EMBL/GenBank/DDBJ databases">
        <title>Biogeographic distribution of Paracoccus.</title>
        <authorList>
            <person name="Hollensteiner J."/>
            <person name="Leineberger J."/>
            <person name="Brinkhoff T."/>
            <person name="Daniel R."/>
        </authorList>
    </citation>
    <scope>NUCLEOTIDE SEQUENCE [LARGE SCALE GENOMIC DNA]</scope>
    <source>
        <strain evidence="2 3">KCTC 22803</strain>
    </source>
</reference>
<evidence type="ECO:0000256" key="1">
    <source>
        <dbReference type="SAM" id="SignalP"/>
    </source>
</evidence>
<keyword evidence="3" id="KW-1185">Reference proteome</keyword>
<dbReference type="RefSeq" id="WP_271886567.1">
    <property type="nucleotide sequence ID" value="NZ_CP067136.1"/>
</dbReference>
<feature type="chain" id="PRO_5045819144" description="VPLPA-CTERM sorting domain-containing protein" evidence="1">
    <location>
        <begin position="22"/>
        <end position="215"/>
    </location>
</feature>
<accession>A0ABY7SI22</accession>
<evidence type="ECO:0000313" key="3">
    <source>
        <dbReference type="Proteomes" id="UP001219349"/>
    </source>
</evidence>
<name>A0ABY7SI22_9RHOB</name>
<keyword evidence="1" id="KW-0732">Signal</keyword>
<evidence type="ECO:0000313" key="2">
    <source>
        <dbReference type="EMBL" id="WCR06177.1"/>
    </source>
</evidence>
<sequence>MTIGRFSVIAAFSLIATQGLAATYTFDVQVVDSSDLPDQGFVLPDLGTTGTVSFILDAATLDGDNDPNTGVNIDLPLDPMLASASASIGTVTAALELPTVFGFNERARFSNGEFSSLPVSIAGLNCNNLGCTFAGNFSVHGPAGSGTPTTFADVDAFLNNPLSTVSFSFNGTALGEFVSFRAESIPMSPVPLPTTGLLLLGALGAGATIARRRKS</sequence>
<gene>
    <name evidence="2" type="ORF">JHX87_11805</name>
</gene>
<dbReference type="Proteomes" id="UP001219349">
    <property type="component" value="Chromosome"/>
</dbReference>
<evidence type="ECO:0008006" key="4">
    <source>
        <dbReference type="Google" id="ProtNLM"/>
    </source>
</evidence>
<protein>
    <recommendedName>
        <fullName evidence="4">VPLPA-CTERM sorting domain-containing protein</fullName>
    </recommendedName>
</protein>
<feature type="signal peptide" evidence="1">
    <location>
        <begin position="1"/>
        <end position="21"/>
    </location>
</feature>
<organism evidence="2 3">
    <name type="scientific">Paracoccus fistulariae</name>
    <dbReference type="NCBI Taxonomy" id="658446"/>
    <lineage>
        <taxon>Bacteria</taxon>
        <taxon>Pseudomonadati</taxon>
        <taxon>Pseudomonadota</taxon>
        <taxon>Alphaproteobacteria</taxon>
        <taxon>Rhodobacterales</taxon>
        <taxon>Paracoccaceae</taxon>
        <taxon>Paracoccus</taxon>
    </lineage>
</organism>